<evidence type="ECO:0000256" key="4">
    <source>
        <dbReference type="PROSITE-ProRule" id="PRU00284"/>
    </source>
</evidence>
<dbReference type="PANTHER" id="PTHR32089">
    <property type="entry name" value="METHYL-ACCEPTING CHEMOTAXIS PROTEIN MCPB"/>
    <property type="match status" value="1"/>
</dbReference>
<evidence type="ECO:0000256" key="1">
    <source>
        <dbReference type="ARBA" id="ARBA00004370"/>
    </source>
</evidence>
<comment type="caution">
    <text evidence="8">The sequence shown here is derived from an EMBL/GenBank/DDBJ whole genome shotgun (WGS) entry which is preliminary data.</text>
</comment>
<dbReference type="SMART" id="SM01358">
    <property type="entry name" value="HBM"/>
    <property type="match status" value="1"/>
</dbReference>
<dbReference type="InterPro" id="IPR032255">
    <property type="entry name" value="HBM"/>
</dbReference>
<sequence length="619" mass="69144">MWIGNQLSIRQRHMIILLIVALGFSITGGLSHYSNESMHHLHELSVQLEALSQKTLQLRRAEKDFLARKDEKYVAEFENQYQQLMVTEESFKQGLNTSFGSSNPMVEQLEVNLSAYSDAFSGLAKYQTTIGLDHKSGLYGALRASIHGVEEVINDQPILMADMLMLRRHEKDFMLRRDSKYIDKFSQTITTMKSRIPNELLGQIIPKLDDYQQKFLKLYDAEVKIGLEPSEGLHGILRTSAHTLEELLGQLNTELKVTIYEKTETVTWLFYTALFSMAAVTVLFVLVISQGIASSLNKLIRYVLELLNDDALTHRIQSKNNELDILEEAFNGLNQKLGVAISEIKTSANNITDVASEMSVMTEQVNQSTEEQHRKVEQSATAMEEMSCAIQEVSKNAQGTANFVSNVNEKLNETTEISGLAQDAIRVLQEEVKNSVKAIGKLEETSCNIETLLDSIQDIADQTNMLALNAAIEAARAGDHGRGFAVVADEVRTLSARTHSATEEVRNTLNQFKTVISSVVESVELSNEKGEKGQHQADHAIQMMREMTQKVAEISMMNIQIATSVEEQTAAANELNCYIHDIFESSKTLREHSEQSSVATQRLSEVVNDINQSASAFAV</sequence>
<feature type="transmembrane region" description="Helical" evidence="6">
    <location>
        <begin position="268"/>
        <end position="288"/>
    </location>
</feature>
<proteinExistence type="inferred from homology"/>
<dbReference type="SMART" id="SM00283">
    <property type="entry name" value="MA"/>
    <property type="match status" value="1"/>
</dbReference>
<keyword evidence="2 4" id="KW-0807">Transducer</keyword>
<evidence type="ECO:0000256" key="3">
    <source>
        <dbReference type="ARBA" id="ARBA00029447"/>
    </source>
</evidence>
<feature type="coiled-coil region" evidence="5">
    <location>
        <begin position="309"/>
        <end position="336"/>
    </location>
</feature>
<evidence type="ECO:0000256" key="6">
    <source>
        <dbReference type="SAM" id="Phobius"/>
    </source>
</evidence>
<dbReference type="RefSeq" id="WP_386717105.1">
    <property type="nucleotide sequence ID" value="NZ_JBHRSZ010000002.1"/>
</dbReference>
<name>A0ABV7HCJ3_9GAMM</name>
<reference evidence="9" key="1">
    <citation type="journal article" date="2019" name="Int. J. Syst. Evol. Microbiol.">
        <title>The Global Catalogue of Microorganisms (GCM) 10K type strain sequencing project: providing services to taxonomists for standard genome sequencing and annotation.</title>
        <authorList>
            <consortium name="The Broad Institute Genomics Platform"/>
            <consortium name="The Broad Institute Genome Sequencing Center for Infectious Disease"/>
            <person name="Wu L."/>
            <person name="Ma J."/>
        </authorList>
    </citation>
    <scope>NUCLEOTIDE SEQUENCE [LARGE SCALE GENOMIC DNA]</scope>
    <source>
        <strain evidence="9">KCTC 52438</strain>
    </source>
</reference>
<dbReference type="Proteomes" id="UP001595476">
    <property type="component" value="Unassembled WGS sequence"/>
</dbReference>
<dbReference type="SUPFAM" id="SSF58104">
    <property type="entry name" value="Methyl-accepting chemotaxis protein (MCP) signaling domain"/>
    <property type="match status" value="1"/>
</dbReference>
<keyword evidence="9" id="KW-1185">Reference proteome</keyword>
<organism evidence="8 9">
    <name type="scientific">Litoribrevibacter euphylliae</name>
    <dbReference type="NCBI Taxonomy" id="1834034"/>
    <lineage>
        <taxon>Bacteria</taxon>
        <taxon>Pseudomonadati</taxon>
        <taxon>Pseudomonadota</taxon>
        <taxon>Gammaproteobacteria</taxon>
        <taxon>Oceanospirillales</taxon>
        <taxon>Oceanospirillaceae</taxon>
        <taxon>Litoribrevibacter</taxon>
    </lineage>
</organism>
<keyword evidence="6" id="KW-0812">Transmembrane</keyword>
<dbReference type="Gene3D" id="1.10.287.950">
    <property type="entry name" value="Methyl-accepting chemotaxis protein"/>
    <property type="match status" value="1"/>
</dbReference>
<accession>A0ABV7HCJ3</accession>
<keyword evidence="5" id="KW-0175">Coiled coil</keyword>
<gene>
    <name evidence="8" type="ORF">ACFOEK_05065</name>
</gene>
<evidence type="ECO:0000259" key="7">
    <source>
        <dbReference type="PROSITE" id="PS50111"/>
    </source>
</evidence>
<comment type="subcellular location">
    <subcellularLocation>
        <location evidence="1">Membrane</location>
    </subcellularLocation>
</comment>
<evidence type="ECO:0000313" key="9">
    <source>
        <dbReference type="Proteomes" id="UP001595476"/>
    </source>
</evidence>
<evidence type="ECO:0000313" key="8">
    <source>
        <dbReference type="EMBL" id="MFC3150388.1"/>
    </source>
</evidence>
<evidence type="ECO:0000256" key="5">
    <source>
        <dbReference type="SAM" id="Coils"/>
    </source>
</evidence>
<dbReference type="CDD" id="cd11386">
    <property type="entry name" value="MCP_signal"/>
    <property type="match status" value="1"/>
</dbReference>
<evidence type="ECO:0000256" key="2">
    <source>
        <dbReference type="ARBA" id="ARBA00023224"/>
    </source>
</evidence>
<dbReference type="PANTHER" id="PTHR32089:SF120">
    <property type="entry name" value="METHYL-ACCEPTING CHEMOTAXIS PROTEIN TLPQ"/>
    <property type="match status" value="1"/>
</dbReference>
<keyword evidence="6" id="KW-1133">Transmembrane helix</keyword>
<dbReference type="PROSITE" id="PS50111">
    <property type="entry name" value="CHEMOTAXIS_TRANSDUC_2"/>
    <property type="match status" value="1"/>
</dbReference>
<comment type="similarity">
    <text evidence="3">Belongs to the methyl-accepting chemotaxis (MCP) protein family.</text>
</comment>
<dbReference type="Pfam" id="PF00015">
    <property type="entry name" value="MCPsignal"/>
    <property type="match status" value="1"/>
</dbReference>
<feature type="domain" description="Methyl-accepting transducer" evidence="7">
    <location>
        <begin position="347"/>
        <end position="583"/>
    </location>
</feature>
<protein>
    <submittedName>
        <fullName evidence="8">Methyl-accepting chemotaxis protein</fullName>
    </submittedName>
</protein>
<dbReference type="EMBL" id="JBHRSZ010000002">
    <property type="protein sequence ID" value="MFC3150388.1"/>
    <property type="molecule type" value="Genomic_DNA"/>
</dbReference>
<keyword evidence="6" id="KW-0472">Membrane</keyword>
<dbReference type="InterPro" id="IPR004089">
    <property type="entry name" value="MCPsignal_dom"/>
</dbReference>